<reference evidence="6 7" key="3">
    <citation type="journal article" date="2015" name="Genome Announc.">
        <title>Draft Genome Sequence of the Archiascomycetous Yeast Saitoella complicata.</title>
        <authorList>
            <person name="Yamauchi K."/>
            <person name="Kondo S."/>
            <person name="Hamamoto M."/>
            <person name="Takahashi Y."/>
            <person name="Ogura Y."/>
            <person name="Hayashi T."/>
            <person name="Nishida H."/>
        </authorList>
    </citation>
    <scope>NUCLEOTIDE SEQUENCE [LARGE SCALE GENOMIC DNA]</scope>
    <source>
        <strain evidence="6 7">NRRL Y-17804</strain>
    </source>
</reference>
<dbReference type="PANTHER" id="PTHR12143">
    <property type="entry name" value="PEPTIDE N-GLYCANASE PNGASE -RELATED"/>
    <property type="match status" value="1"/>
</dbReference>
<proteinExistence type="inferred from homology"/>
<sequence length="366" mass="41682">MSHHHHREWASDLAQRFQNLVVSRRRGPQAGSSRPGAPQVPAPSSASNAMSHQDQQLYNMIFALSRTPQQYESQTLQDRALSVIPLDRIYAEAEEKGKADSSWGHQDHVIRALMAWFKNDFFTWVNSPACSRCQGETQGQGAGQPTDQERRDGAGRTEVYWCPHCSRQERFPRYDHPAKLLETRRGRCGEWANCFTLLVRALGSRARWVWNAEDHVWTEVWSEKQGRWIHADSCENAWGTPKVYAEGWGKKMSYCIGFGVDSVQDVTPRYVRTESQSLPRNRGSEETLRKAIVDLNRQLRSHLPPSERAVLEEQDVKELGNLEKLKWNRAHADAIPTKTEELQGRQSGNAEWKRARGEDGKGPGAA</sequence>
<evidence type="ECO:0000259" key="5">
    <source>
        <dbReference type="SMART" id="SM00460"/>
    </source>
</evidence>
<dbReference type="AlphaFoldDB" id="A0A0E9NS48"/>
<keyword evidence="7" id="KW-1185">Reference proteome</keyword>
<dbReference type="EMBL" id="BACD03000064">
    <property type="protein sequence ID" value="GAO52265.1"/>
    <property type="molecule type" value="Genomic_DNA"/>
</dbReference>
<dbReference type="InterPro" id="IPR002931">
    <property type="entry name" value="Transglutaminase-like"/>
</dbReference>
<dbReference type="InterPro" id="IPR050883">
    <property type="entry name" value="PNGase"/>
</dbReference>
<dbReference type="InterPro" id="IPR038765">
    <property type="entry name" value="Papain-like_cys_pep_sf"/>
</dbReference>
<evidence type="ECO:0000256" key="4">
    <source>
        <dbReference type="SAM" id="MobiDB-lite"/>
    </source>
</evidence>
<dbReference type="Gene3D" id="3.10.620.30">
    <property type="match status" value="1"/>
</dbReference>
<feature type="compositionally biased region" description="Basic and acidic residues" evidence="4">
    <location>
        <begin position="351"/>
        <end position="366"/>
    </location>
</feature>
<dbReference type="SUPFAM" id="SSF54001">
    <property type="entry name" value="Cysteine proteinases"/>
    <property type="match status" value="1"/>
</dbReference>
<dbReference type="GO" id="GO:0006516">
    <property type="term" value="P:glycoprotein catabolic process"/>
    <property type="evidence" value="ECO:0007669"/>
    <property type="project" value="TreeGrafter"/>
</dbReference>
<keyword evidence="3" id="KW-0862">Zinc</keyword>
<dbReference type="FunFam" id="2.20.25.10:FF:000011">
    <property type="entry name" value="peptide-N(4)-(N-acetyl-beta- glucosaminyl)asparagine amidase"/>
    <property type="match status" value="1"/>
</dbReference>
<dbReference type="Proteomes" id="UP000033140">
    <property type="component" value="Unassembled WGS sequence"/>
</dbReference>
<dbReference type="GO" id="GO:0000224">
    <property type="term" value="F:peptide-N4-(N-acetyl-beta-glucosaminyl)asparagine amidase activity"/>
    <property type="evidence" value="ECO:0007669"/>
    <property type="project" value="TreeGrafter"/>
</dbReference>
<accession>A0A0E9NS48</accession>
<feature type="region of interest" description="Disordered" evidence="4">
    <location>
        <begin position="336"/>
        <end position="366"/>
    </location>
</feature>
<dbReference type="SMART" id="SM00460">
    <property type="entry name" value="TGc"/>
    <property type="match status" value="1"/>
</dbReference>
<dbReference type="PANTHER" id="PTHR12143:SF19">
    <property type="entry name" value="PEPTIDE-N(4)-(N-ACETYL-BETA-GLUCOSAMINYL)ASPARAGINE AMIDASE"/>
    <property type="match status" value="1"/>
</dbReference>
<evidence type="ECO:0000256" key="2">
    <source>
        <dbReference type="ARBA" id="ARBA00022723"/>
    </source>
</evidence>
<gene>
    <name evidence="6" type="ORF">G7K_6345-t1</name>
</gene>
<dbReference type="OMA" id="AWDKPRL"/>
<evidence type="ECO:0000256" key="1">
    <source>
        <dbReference type="ARBA" id="ARBA00009390"/>
    </source>
</evidence>
<feature type="compositionally biased region" description="Polar residues" evidence="4">
    <location>
        <begin position="133"/>
        <end position="146"/>
    </location>
</feature>
<organism evidence="6 7">
    <name type="scientific">Saitoella complicata (strain BCRC 22490 / CBS 7301 / JCM 7358 / NBRC 10748 / NRRL Y-17804)</name>
    <dbReference type="NCBI Taxonomy" id="698492"/>
    <lineage>
        <taxon>Eukaryota</taxon>
        <taxon>Fungi</taxon>
        <taxon>Dikarya</taxon>
        <taxon>Ascomycota</taxon>
        <taxon>Taphrinomycotina</taxon>
        <taxon>Taphrinomycotina incertae sedis</taxon>
        <taxon>Saitoella</taxon>
    </lineage>
</organism>
<keyword evidence="2" id="KW-0479">Metal-binding</keyword>
<dbReference type="Gene3D" id="2.20.25.10">
    <property type="match status" value="1"/>
</dbReference>
<dbReference type="GO" id="GO:0005829">
    <property type="term" value="C:cytosol"/>
    <property type="evidence" value="ECO:0007669"/>
    <property type="project" value="TreeGrafter"/>
</dbReference>
<dbReference type="STRING" id="698492.A0A0E9NS48"/>
<reference evidence="6 7" key="1">
    <citation type="journal article" date="2011" name="J. Gen. Appl. Microbiol.">
        <title>Draft genome sequencing of the enigmatic yeast Saitoella complicata.</title>
        <authorList>
            <person name="Nishida H."/>
            <person name="Hamamoto M."/>
            <person name="Sugiyama J."/>
        </authorList>
    </citation>
    <scope>NUCLEOTIDE SEQUENCE [LARGE SCALE GENOMIC DNA]</scope>
    <source>
        <strain evidence="6 7">NRRL Y-17804</strain>
    </source>
</reference>
<reference evidence="6 7" key="2">
    <citation type="journal article" date="2014" name="J. Gen. Appl. Microbiol.">
        <title>The early diverging ascomycetous budding yeast Saitoella complicata has three histone deacetylases belonging to the Clr6, Hos2, and Rpd3 lineages.</title>
        <authorList>
            <person name="Nishida H."/>
            <person name="Matsumoto T."/>
            <person name="Kondo S."/>
            <person name="Hamamoto M."/>
            <person name="Yoshikawa H."/>
        </authorList>
    </citation>
    <scope>NUCLEOTIDE SEQUENCE [LARGE SCALE GENOMIC DNA]</scope>
    <source>
        <strain evidence="6 7">NRRL Y-17804</strain>
    </source>
</reference>
<comment type="similarity">
    <text evidence="1">Belongs to the transglutaminase-like superfamily. PNGase family.</text>
</comment>
<evidence type="ECO:0000313" key="7">
    <source>
        <dbReference type="Proteomes" id="UP000033140"/>
    </source>
</evidence>
<dbReference type="GO" id="GO:0046872">
    <property type="term" value="F:metal ion binding"/>
    <property type="evidence" value="ECO:0007669"/>
    <property type="project" value="UniProtKB-KW"/>
</dbReference>
<feature type="region of interest" description="Disordered" evidence="4">
    <location>
        <begin position="133"/>
        <end position="153"/>
    </location>
</feature>
<dbReference type="Pfam" id="PF01841">
    <property type="entry name" value="Transglut_core"/>
    <property type="match status" value="1"/>
</dbReference>
<evidence type="ECO:0000256" key="3">
    <source>
        <dbReference type="ARBA" id="ARBA00022833"/>
    </source>
</evidence>
<protein>
    <recommendedName>
        <fullName evidence="5">Transglutaminase-like domain-containing protein</fullName>
    </recommendedName>
</protein>
<name>A0A0E9NS48_SAICN</name>
<feature type="compositionally biased region" description="Polar residues" evidence="4">
    <location>
        <begin position="42"/>
        <end position="51"/>
    </location>
</feature>
<feature type="region of interest" description="Disordered" evidence="4">
    <location>
        <begin position="24"/>
        <end position="51"/>
    </location>
</feature>
<evidence type="ECO:0000313" key="6">
    <source>
        <dbReference type="EMBL" id="GAO52265.1"/>
    </source>
</evidence>
<dbReference type="GO" id="GO:0005634">
    <property type="term" value="C:nucleus"/>
    <property type="evidence" value="ECO:0007669"/>
    <property type="project" value="TreeGrafter"/>
</dbReference>
<comment type="caution">
    <text evidence="6">The sequence shown here is derived from an EMBL/GenBank/DDBJ whole genome shotgun (WGS) entry which is preliminary data.</text>
</comment>
<feature type="domain" description="Transglutaminase-like" evidence="5">
    <location>
        <begin position="180"/>
        <end position="235"/>
    </location>
</feature>